<dbReference type="Gene3D" id="1.10.555.10">
    <property type="entry name" value="Rho GTPase activation protein"/>
    <property type="match status" value="1"/>
</dbReference>
<accession>A0A9Q3CTS7</accession>
<feature type="compositionally biased region" description="Low complexity" evidence="3">
    <location>
        <begin position="439"/>
        <end position="450"/>
    </location>
</feature>
<dbReference type="SMART" id="SM00324">
    <property type="entry name" value="RhoGAP"/>
    <property type="match status" value="1"/>
</dbReference>
<dbReference type="Proteomes" id="UP000765509">
    <property type="component" value="Unassembled WGS sequence"/>
</dbReference>
<feature type="compositionally biased region" description="Basic residues" evidence="3">
    <location>
        <begin position="87"/>
        <end position="104"/>
    </location>
</feature>
<dbReference type="PANTHER" id="PTHR23176">
    <property type="entry name" value="RHO/RAC/CDC GTPASE-ACTIVATING PROTEIN"/>
    <property type="match status" value="1"/>
</dbReference>
<feature type="compositionally biased region" description="Low complexity" evidence="3">
    <location>
        <begin position="21"/>
        <end position="35"/>
    </location>
</feature>
<dbReference type="GO" id="GO:0005737">
    <property type="term" value="C:cytoplasm"/>
    <property type="evidence" value="ECO:0007669"/>
    <property type="project" value="TreeGrafter"/>
</dbReference>
<protein>
    <recommendedName>
        <fullName evidence="8">Rho-GAP domain-containing protein</fullName>
    </recommendedName>
</protein>
<evidence type="ECO:0000313" key="7">
    <source>
        <dbReference type="Proteomes" id="UP000765509"/>
    </source>
</evidence>
<feature type="domain" description="F-BAR" evidence="5">
    <location>
        <begin position="132"/>
        <end position="452"/>
    </location>
</feature>
<dbReference type="OrthoDB" id="79452at2759"/>
<dbReference type="EMBL" id="AVOT02010943">
    <property type="protein sequence ID" value="MBW0491161.1"/>
    <property type="molecule type" value="Genomic_DNA"/>
</dbReference>
<feature type="region of interest" description="Disordered" evidence="3">
    <location>
        <begin position="1"/>
        <end position="49"/>
    </location>
</feature>
<keyword evidence="7" id="KW-1185">Reference proteome</keyword>
<feature type="compositionally biased region" description="Polar residues" evidence="3">
    <location>
        <begin position="63"/>
        <end position="82"/>
    </location>
</feature>
<proteinExistence type="predicted"/>
<dbReference type="GO" id="GO:0005096">
    <property type="term" value="F:GTPase activator activity"/>
    <property type="evidence" value="ECO:0007669"/>
    <property type="project" value="UniProtKB-KW"/>
</dbReference>
<organism evidence="6 7">
    <name type="scientific">Austropuccinia psidii MF-1</name>
    <dbReference type="NCBI Taxonomy" id="1389203"/>
    <lineage>
        <taxon>Eukaryota</taxon>
        <taxon>Fungi</taxon>
        <taxon>Dikarya</taxon>
        <taxon>Basidiomycota</taxon>
        <taxon>Pucciniomycotina</taxon>
        <taxon>Pucciniomycetes</taxon>
        <taxon>Pucciniales</taxon>
        <taxon>Sphaerophragmiaceae</taxon>
        <taxon>Austropuccinia</taxon>
    </lineage>
</organism>
<dbReference type="GO" id="GO:0007165">
    <property type="term" value="P:signal transduction"/>
    <property type="evidence" value="ECO:0007669"/>
    <property type="project" value="InterPro"/>
</dbReference>
<evidence type="ECO:0000256" key="2">
    <source>
        <dbReference type="PROSITE-ProRule" id="PRU01077"/>
    </source>
</evidence>
<feature type="region of interest" description="Disordered" evidence="3">
    <location>
        <begin position="816"/>
        <end position="851"/>
    </location>
</feature>
<feature type="compositionally biased region" description="Low complexity" evidence="3">
    <location>
        <begin position="107"/>
        <end position="121"/>
    </location>
</feature>
<dbReference type="Pfam" id="PF00620">
    <property type="entry name" value="RhoGAP"/>
    <property type="match status" value="1"/>
</dbReference>
<feature type="domain" description="Rho-GAP" evidence="4">
    <location>
        <begin position="571"/>
        <end position="812"/>
    </location>
</feature>
<evidence type="ECO:0008006" key="8">
    <source>
        <dbReference type="Google" id="ProtNLM"/>
    </source>
</evidence>
<dbReference type="SUPFAM" id="SSF48350">
    <property type="entry name" value="GTPase activation domain, GAP"/>
    <property type="match status" value="1"/>
</dbReference>
<reference evidence="6" key="1">
    <citation type="submission" date="2021-03" db="EMBL/GenBank/DDBJ databases">
        <title>Draft genome sequence of rust myrtle Austropuccinia psidii MF-1, a brazilian biotype.</title>
        <authorList>
            <person name="Quecine M.C."/>
            <person name="Pachon D.M.R."/>
            <person name="Bonatelli M.L."/>
            <person name="Correr F.H."/>
            <person name="Franceschini L.M."/>
            <person name="Leite T.F."/>
            <person name="Margarido G.R.A."/>
            <person name="Almeida C.A."/>
            <person name="Ferrarezi J.A."/>
            <person name="Labate C.A."/>
        </authorList>
    </citation>
    <scope>NUCLEOTIDE SEQUENCE</scope>
    <source>
        <strain evidence="6">MF-1</strain>
    </source>
</reference>
<evidence type="ECO:0000256" key="1">
    <source>
        <dbReference type="ARBA" id="ARBA00022468"/>
    </source>
</evidence>
<comment type="caution">
    <text evidence="6">The sequence shown here is derived from an EMBL/GenBank/DDBJ whole genome shotgun (WGS) entry which is preliminary data.</text>
</comment>
<keyword evidence="2" id="KW-0175">Coiled coil</keyword>
<feature type="compositionally biased region" description="Acidic residues" evidence="3">
    <location>
        <begin position="816"/>
        <end position="826"/>
    </location>
</feature>
<evidence type="ECO:0000259" key="5">
    <source>
        <dbReference type="PROSITE" id="PS51741"/>
    </source>
</evidence>
<gene>
    <name evidence="6" type="ORF">O181_030876</name>
</gene>
<dbReference type="InterPro" id="IPR031160">
    <property type="entry name" value="F_BAR_dom"/>
</dbReference>
<dbReference type="PROSITE" id="PS51741">
    <property type="entry name" value="F_BAR"/>
    <property type="match status" value="1"/>
</dbReference>
<dbReference type="InterPro" id="IPR000198">
    <property type="entry name" value="RhoGAP_dom"/>
</dbReference>
<dbReference type="SUPFAM" id="SSF103657">
    <property type="entry name" value="BAR/IMD domain-like"/>
    <property type="match status" value="1"/>
</dbReference>
<dbReference type="InterPro" id="IPR008936">
    <property type="entry name" value="Rho_GTPase_activation_prot"/>
</dbReference>
<evidence type="ECO:0000256" key="3">
    <source>
        <dbReference type="SAM" id="MobiDB-lite"/>
    </source>
</evidence>
<dbReference type="InterPro" id="IPR027267">
    <property type="entry name" value="AH/BAR_dom_sf"/>
</dbReference>
<evidence type="ECO:0000313" key="6">
    <source>
        <dbReference type="EMBL" id="MBW0491161.1"/>
    </source>
</evidence>
<name>A0A9Q3CTS7_9BASI</name>
<sequence>MSLSSSINQDLHLHANNPVLNQSQSTSTSNSSRSNFDPSNHHHSQSFSSNSLTIATSNVLNKFTPSPASPLQGSSISSQKPLSPQQHHYHHHHQYHHRHQHPPPHNHYPSPSSNSIPTQTQTPPPLAPFQTVDFDEGVLRTLCGLECGLPLILDRLKQAVGTSREVSSFLKKRGQLEEEYGAKLAKLAKERLESYTHLGGELKSGSFARQFSQFLSTHERIGSERAEYGQRLNAIADELLNLSKEVERIRKANKDVSWRLEKNLSESEGLTEKAKAKFDVTVEELERVLISKSGEHSNIKLPGGSGSGTAATNNNPNGLFNSSTLIGSSNFQKSGQAKVLGKAISKLTTKATRSAGHLAKMEDDMRNKMSNVSDVYRAQVLATQQVRQEYFNLQLPRILRTLKENSDEMDLAIQYYLTNYSCLSESLLVNEALAVSAIPSQKKQSPKDSSGNLNDKKSSGSVGLKDLVQEIDNREDFKEYMSNYAAHFNQTHHLQLNPQPISYSTPHTTLPHSSGLAPITPLTSAFNPSTTFLHQQPHHRHSLRASPGAISPRTSVSSTVLTNETKKTFGVDLATQMLRDGIETVPKVVEKCIEAIERAGGLEMVGIYRLSGTTSKIARLKSRFDTEIENVKLEVGDENQSEINDIAGVLKLWLRELPEPLLTWNLYSSFIEAGRIDNDRLRHIRLHERVNELPDPNYATLKYLMGHLDKIRRNETVNSMGVSNLAVIFGPTLLSPPPIGFYQQAYNTTPSQQLNPHNGSLNVGNLIGNQEMGQLNGSNHHNGSGAGGSALQDMSAQCKVVETILEHYREIFVEEEDNEEEEEIEMDKDGKDAEFTDNITISSNMSGVVEH</sequence>
<dbReference type="Pfam" id="PF00611">
    <property type="entry name" value="FCH"/>
    <property type="match status" value="1"/>
</dbReference>
<dbReference type="AlphaFoldDB" id="A0A9Q3CTS7"/>
<feature type="region of interest" description="Disordered" evidence="3">
    <location>
        <begin position="438"/>
        <end position="465"/>
    </location>
</feature>
<feature type="compositionally biased region" description="Polar residues" evidence="3">
    <location>
        <begin position="837"/>
        <end position="851"/>
    </location>
</feature>
<keyword evidence="1" id="KW-0343">GTPase activation</keyword>
<evidence type="ECO:0000259" key="4">
    <source>
        <dbReference type="PROSITE" id="PS50238"/>
    </source>
</evidence>
<dbReference type="Gene3D" id="1.20.1270.60">
    <property type="entry name" value="Arfaptin homology (AH) domain/BAR domain"/>
    <property type="match status" value="1"/>
</dbReference>
<dbReference type="InterPro" id="IPR001060">
    <property type="entry name" value="FCH_dom"/>
</dbReference>
<dbReference type="SMART" id="SM00055">
    <property type="entry name" value="FCH"/>
    <property type="match status" value="1"/>
</dbReference>
<feature type="region of interest" description="Disordered" evidence="3">
    <location>
        <begin position="63"/>
        <end position="129"/>
    </location>
</feature>
<dbReference type="InterPro" id="IPR050729">
    <property type="entry name" value="Rho-GAP"/>
</dbReference>
<dbReference type="PROSITE" id="PS50238">
    <property type="entry name" value="RHOGAP"/>
    <property type="match status" value="1"/>
</dbReference>
<dbReference type="PANTHER" id="PTHR23176:SF134">
    <property type="entry name" value="RHO-TYPE GTPASE-ACTIVATING PROTEIN"/>
    <property type="match status" value="1"/>
</dbReference>